<reference evidence="3" key="1">
    <citation type="submission" date="2023-07" db="EMBL/GenBank/DDBJ databases">
        <authorList>
            <person name="Stuckert A."/>
        </authorList>
    </citation>
    <scope>NUCLEOTIDE SEQUENCE</scope>
</reference>
<dbReference type="Proteomes" id="UP001176940">
    <property type="component" value="Unassembled WGS sequence"/>
</dbReference>
<evidence type="ECO:0000313" key="4">
    <source>
        <dbReference type="Proteomes" id="UP001176940"/>
    </source>
</evidence>
<dbReference type="Gene3D" id="1.10.150.130">
    <property type="match status" value="1"/>
</dbReference>
<gene>
    <name evidence="3" type="ORF">RIMI_LOCUS7039830</name>
</gene>
<proteinExistence type="predicted"/>
<keyword evidence="4" id="KW-1185">Reference proteome</keyword>
<dbReference type="SUPFAM" id="SSF47823">
    <property type="entry name" value="lambda integrase-like, N-terminal domain"/>
    <property type="match status" value="1"/>
</dbReference>
<comment type="caution">
    <text evidence="3">The sequence shown here is derived from an EMBL/GenBank/DDBJ whole genome shotgun (WGS) entry which is preliminary data.</text>
</comment>
<evidence type="ECO:0000256" key="2">
    <source>
        <dbReference type="SAM" id="MobiDB-lite"/>
    </source>
</evidence>
<evidence type="ECO:0000313" key="3">
    <source>
        <dbReference type="EMBL" id="CAJ0936989.1"/>
    </source>
</evidence>
<protein>
    <submittedName>
        <fullName evidence="3">Uncharacterized protein</fullName>
    </submittedName>
</protein>
<organism evidence="3 4">
    <name type="scientific">Ranitomeya imitator</name>
    <name type="common">mimic poison frog</name>
    <dbReference type="NCBI Taxonomy" id="111125"/>
    <lineage>
        <taxon>Eukaryota</taxon>
        <taxon>Metazoa</taxon>
        <taxon>Chordata</taxon>
        <taxon>Craniata</taxon>
        <taxon>Vertebrata</taxon>
        <taxon>Euteleostomi</taxon>
        <taxon>Amphibia</taxon>
        <taxon>Batrachia</taxon>
        <taxon>Anura</taxon>
        <taxon>Neobatrachia</taxon>
        <taxon>Hyloidea</taxon>
        <taxon>Dendrobatidae</taxon>
        <taxon>Dendrobatinae</taxon>
        <taxon>Ranitomeya</taxon>
    </lineage>
</organism>
<sequence>MSTRENAKIVNFSLYLDDNPLAVDAVKIPWSFRLTSNYPPTSMIPRVIDEDQAGSCVCHSQPTVLAKEIVVHSHDNEPGPVLEASPPTEPDFSGAGSVSDPESPQSESKEVDRPLLKTKGFSNRVLDTLADSRSDATNTSYAHIKKIFSFWCSRRSINPEEPSIPQILEFLQDGFDRGLKPSTIRVQVATSYRISRDHRLSEGTFKSPRISKPITQWDLGLVLKQLTKPPFEPLISVELRFLTLKTVFLLAVTSAKTLSELQVMASREPYTVFTQANVNLRLLPSFRPKIPSSENVNQVISLPAYVPEATSSWEEDLSTLDIIRCLKVYLKRSLTFRKDENFLVLHSEKFKGKKASKPCLSRWICVCIKMPTFHLPSLPLPIQLRQYLLTRLRRILYLLTTDVAQLHGQHR</sequence>
<accession>A0ABN9LFR4</accession>
<dbReference type="InterPro" id="IPR010998">
    <property type="entry name" value="Integrase_recombinase_N"/>
</dbReference>
<name>A0ABN9LFR4_9NEOB</name>
<dbReference type="PANTHER" id="PTHR33066">
    <property type="entry name" value="INTEGRASE_SAM-LIKE_N DOMAIN-CONTAINING PROTEIN"/>
    <property type="match status" value="1"/>
</dbReference>
<evidence type="ECO:0000256" key="1">
    <source>
        <dbReference type="ARBA" id="ARBA00023125"/>
    </source>
</evidence>
<dbReference type="EMBL" id="CAUEEQ010013089">
    <property type="protein sequence ID" value="CAJ0936989.1"/>
    <property type="molecule type" value="Genomic_DNA"/>
</dbReference>
<keyword evidence="1" id="KW-0238">DNA-binding</keyword>
<feature type="region of interest" description="Disordered" evidence="2">
    <location>
        <begin position="75"/>
        <end position="114"/>
    </location>
</feature>
<dbReference type="PANTHER" id="PTHR33066:SF2">
    <property type="entry name" value="FILAGGRIN-2-LIKE"/>
    <property type="match status" value="1"/>
</dbReference>